<feature type="transmembrane region" description="Helical" evidence="1">
    <location>
        <begin position="36"/>
        <end position="54"/>
    </location>
</feature>
<feature type="transmembrane region" description="Helical" evidence="1">
    <location>
        <begin position="66"/>
        <end position="85"/>
    </location>
</feature>
<gene>
    <name evidence="2" type="ORF">H9661_01050</name>
</gene>
<comment type="caution">
    <text evidence="2">The sequence shown here is derived from an EMBL/GenBank/DDBJ whole genome shotgun (WGS) entry which is preliminary data.</text>
</comment>
<dbReference type="Pfam" id="PF07155">
    <property type="entry name" value="ECF-ribofla_trS"/>
    <property type="match status" value="1"/>
</dbReference>
<name>A0ABR8PP35_9CLOT</name>
<proteinExistence type="predicted"/>
<evidence type="ECO:0000313" key="3">
    <source>
        <dbReference type="Proteomes" id="UP000627781"/>
    </source>
</evidence>
<feature type="transmembrane region" description="Helical" evidence="1">
    <location>
        <begin position="158"/>
        <end position="181"/>
    </location>
</feature>
<evidence type="ECO:0000256" key="1">
    <source>
        <dbReference type="SAM" id="Phobius"/>
    </source>
</evidence>
<keyword evidence="3" id="KW-1185">Reference proteome</keyword>
<protein>
    <submittedName>
        <fullName evidence="2">ECF transporter S component</fullName>
    </submittedName>
</protein>
<organism evidence="2 3">
    <name type="scientific">Clostridium cibarium</name>
    <dbReference type="NCBI Taxonomy" id="2762247"/>
    <lineage>
        <taxon>Bacteria</taxon>
        <taxon>Bacillati</taxon>
        <taxon>Bacillota</taxon>
        <taxon>Clostridia</taxon>
        <taxon>Eubacteriales</taxon>
        <taxon>Clostridiaceae</taxon>
        <taxon>Clostridium</taxon>
    </lineage>
</organism>
<feature type="transmembrane region" description="Helical" evidence="1">
    <location>
        <begin position="193"/>
        <end position="217"/>
    </location>
</feature>
<dbReference type="EMBL" id="JACSRA010000001">
    <property type="protein sequence ID" value="MBD7909929.1"/>
    <property type="molecule type" value="Genomic_DNA"/>
</dbReference>
<evidence type="ECO:0000313" key="2">
    <source>
        <dbReference type="EMBL" id="MBD7909929.1"/>
    </source>
</evidence>
<sequence>MQKKLVNKKIISLVVILFFITLTIFCGIFILGDRKYYFISLLIIILSIIPFLMLFEKKRLQAREMVLIAVLVAIAVVGRMAFFMIPQFKPVMAIVIVAGVCFGREAGFLTGALSAFVSNFFFGQGPWTPWQMFAFGLVGFLAGLIFSESKLKEKRWLLCLFGGVTTLIIYGGLINLSTLFITMQKVTLEAVLAVYVSGFYFDLVHSASTVIFLALIYKPMLGKMERIKMKYGI</sequence>
<dbReference type="Gene3D" id="1.10.1760.20">
    <property type="match status" value="1"/>
</dbReference>
<accession>A0ABR8PP35</accession>
<dbReference type="Proteomes" id="UP000627781">
    <property type="component" value="Unassembled WGS sequence"/>
</dbReference>
<feature type="transmembrane region" description="Helical" evidence="1">
    <location>
        <begin position="12"/>
        <end position="30"/>
    </location>
</feature>
<keyword evidence="1" id="KW-1133">Transmembrane helix</keyword>
<reference evidence="2 3" key="1">
    <citation type="submission" date="2020-08" db="EMBL/GenBank/DDBJ databases">
        <title>A Genomic Blueprint of the Chicken Gut Microbiome.</title>
        <authorList>
            <person name="Gilroy R."/>
            <person name="Ravi A."/>
            <person name="Getino M."/>
            <person name="Pursley I."/>
            <person name="Horton D.L."/>
            <person name="Alikhan N.-F."/>
            <person name="Baker D."/>
            <person name="Gharbi K."/>
            <person name="Hall N."/>
            <person name="Watson M."/>
            <person name="Adriaenssens E.M."/>
            <person name="Foster-Nyarko E."/>
            <person name="Jarju S."/>
            <person name="Secka A."/>
            <person name="Antonio M."/>
            <person name="Oren A."/>
            <person name="Chaudhuri R."/>
            <person name="La Ragione R.M."/>
            <person name="Hildebrand F."/>
            <person name="Pallen M.J."/>
        </authorList>
    </citation>
    <scope>NUCLEOTIDE SEQUENCE [LARGE SCALE GENOMIC DNA]</scope>
    <source>
        <strain evidence="2 3">Sa3CVN1</strain>
    </source>
</reference>
<keyword evidence="1" id="KW-0472">Membrane</keyword>
<dbReference type="InterPro" id="IPR009825">
    <property type="entry name" value="ECF_substrate-spec-like"/>
</dbReference>
<feature type="transmembrane region" description="Helical" evidence="1">
    <location>
        <begin position="127"/>
        <end position="146"/>
    </location>
</feature>
<dbReference type="RefSeq" id="WP_143316340.1">
    <property type="nucleotide sequence ID" value="NZ_JACSRA010000001.1"/>
</dbReference>
<keyword evidence="1" id="KW-0812">Transmembrane</keyword>